<dbReference type="EMBL" id="BTSY01000004">
    <property type="protein sequence ID" value="GMT21782.1"/>
    <property type="molecule type" value="Genomic_DNA"/>
</dbReference>
<evidence type="ECO:0000256" key="3">
    <source>
        <dbReference type="ARBA" id="ARBA00022692"/>
    </source>
</evidence>
<dbReference type="InterPro" id="IPR019421">
    <property type="entry name" value="7TM_GPCR_serpentine_rcpt_Srd"/>
</dbReference>
<comment type="similarity">
    <text evidence="2">Belongs to the nematode receptor-like protein srd family.</text>
</comment>
<name>A0AAV5VSU9_9BILA</name>
<dbReference type="Pfam" id="PF10317">
    <property type="entry name" value="7TM_GPCR_Srd"/>
    <property type="match status" value="1"/>
</dbReference>
<keyword evidence="3 6" id="KW-0812">Transmembrane</keyword>
<proteinExistence type="inferred from homology"/>
<evidence type="ECO:0000313" key="7">
    <source>
        <dbReference type="EMBL" id="GMT21782.1"/>
    </source>
</evidence>
<dbReference type="PANTHER" id="PTHR22945:SF40">
    <property type="entry name" value="SERPENTINE RECEPTOR, CLASS D (DELTA)-RELATED"/>
    <property type="match status" value="1"/>
</dbReference>
<reference evidence="7" key="1">
    <citation type="submission" date="2023-10" db="EMBL/GenBank/DDBJ databases">
        <title>Genome assembly of Pristionchus species.</title>
        <authorList>
            <person name="Yoshida K."/>
            <person name="Sommer R.J."/>
        </authorList>
    </citation>
    <scope>NUCLEOTIDE SEQUENCE</scope>
    <source>
        <strain evidence="7">RS5133</strain>
    </source>
</reference>
<protein>
    <recommendedName>
        <fullName evidence="9">G protein-coupled receptor</fullName>
    </recommendedName>
</protein>
<comment type="caution">
    <text evidence="7">The sequence shown here is derived from an EMBL/GenBank/DDBJ whole genome shotgun (WGS) entry which is preliminary data.</text>
</comment>
<evidence type="ECO:0008006" key="9">
    <source>
        <dbReference type="Google" id="ProtNLM"/>
    </source>
</evidence>
<evidence type="ECO:0000256" key="1">
    <source>
        <dbReference type="ARBA" id="ARBA00004141"/>
    </source>
</evidence>
<accession>A0AAV5VSU9</accession>
<feature type="non-terminal residue" evidence="7">
    <location>
        <position position="147"/>
    </location>
</feature>
<dbReference type="Proteomes" id="UP001432322">
    <property type="component" value="Unassembled WGS sequence"/>
</dbReference>
<feature type="transmembrane region" description="Helical" evidence="6">
    <location>
        <begin position="74"/>
        <end position="96"/>
    </location>
</feature>
<evidence type="ECO:0000256" key="6">
    <source>
        <dbReference type="SAM" id="Phobius"/>
    </source>
</evidence>
<evidence type="ECO:0000256" key="4">
    <source>
        <dbReference type="ARBA" id="ARBA00022989"/>
    </source>
</evidence>
<evidence type="ECO:0000313" key="8">
    <source>
        <dbReference type="Proteomes" id="UP001432322"/>
    </source>
</evidence>
<sequence length="147" mass="16017">RTPKVLNSYSVLVLNMALVDVVAATLSLSTVTRGVVYRSGGKNIVDCRLRSIDGTLFVIFVGPCKIAGARFCHLMLSFNVALCAQSCVSLIIAFSFRLWMLSRASNQPPPQIRGRMWLLVLCSSAPSIIALVSSRGTNSLMLRKFHG</sequence>
<gene>
    <name evidence="7" type="ORF">PFISCL1PPCAC_13079</name>
</gene>
<evidence type="ECO:0000256" key="2">
    <source>
        <dbReference type="ARBA" id="ARBA00009166"/>
    </source>
</evidence>
<keyword evidence="8" id="KW-1185">Reference proteome</keyword>
<keyword evidence="4 6" id="KW-1133">Transmembrane helix</keyword>
<keyword evidence="5 6" id="KW-0472">Membrane</keyword>
<feature type="non-terminal residue" evidence="7">
    <location>
        <position position="1"/>
    </location>
</feature>
<feature type="transmembrane region" description="Helical" evidence="6">
    <location>
        <begin position="12"/>
        <end position="32"/>
    </location>
</feature>
<evidence type="ECO:0000256" key="5">
    <source>
        <dbReference type="ARBA" id="ARBA00023136"/>
    </source>
</evidence>
<comment type="subcellular location">
    <subcellularLocation>
        <location evidence="1">Membrane</location>
        <topology evidence="1">Multi-pass membrane protein</topology>
    </subcellularLocation>
</comment>
<dbReference type="InterPro" id="IPR050920">
    <property type="entry name" value="Nematode_rcpt-like_delta"/>
</dbReference>
<dbReference type="GO" id="GO:0016020">
    <property type="term" value="C:membrane"/>
    <property type="evidence" value="ECO:0007669"/>
    <property type="project" value="UniProtKB-SubCell"/>
</dbReference>
<dbReference type="PANTHER" id="PTHR22945">
    <property type="entry name" value="SERPENTINE RECEPTOR, CLASS D DELTA"/>
    <property type="match status" value="1"/>
</dbReference>
<organism evidence="7 8">
    <name type="scientific">Pristionchus fissidentatus</name>
    <dbReference type="NCBI Taxonomy" id="1538716"/>
    <lineage>
        <taxon>Eukaryota</taxon>
        <taxon>Metazoa</taxon>
        <taxon>Ecdysozoa</taxon>
        <taxon>Nematoda</taxon>
        <taxon>Chromadorea</taxon>
        <taxon>Rhabditida</taxon>
        <taxon>Rhabditina</taxon>
        <taxon>Diplogasteromorpha</taxon>
        <taxon>Diplogasteroidea</taxon>
        <taxon>Neodiplogasteridae</taxon>
        <taxon>Pristionchus</taxon>
    </lineage>
</organism>
<feature type="transmembrane region" description="Helical" evidence="6">
    <location>
        <begin position="116"/>
        <end position="134"/>
    </location>
</feature>
<dbReference type="AlphaFoldDB" id="A0AAV5VSU9"/>